<protein>
    <submittedName>
        <fullName evidence="2">Putative cytoskeletal protein ccmA</fullName>
    </submittedName>
</protein>
<dbReference type="RefSeq" id="WP_153724476.1">
    <property type="nucleotide sequence ID" value="NZ_CP045875.1"/>
</dbReference>
<dbReference type="Pfam" id="PF04519">
    <property type="entry name" value="Bactofilin"/>
    <property type="match status" value="1"/>
</dbReference>
<evidence type="ECO:0000313" key="2">
    <source>
        <dbReference type="EMBL" id="QGG47006.1"/>
    </source>
</evidence>
<comment type="similarity">
    <text evidence="1">Belongs to the bactofilin family.</text>
</comment>
<proteinExistence type="inferred from homology"/>
<accession>A0A5Q2N0E6</accession>
<keyword evidence="3" id="KW-1185">Reference proteome</keyword>
<gene>
    <name evidence="2" type="ORF">FTV88_0849</name>
</gene>
<dbReference type="OrthoDB" id="9802488at2"/>
<evidence type="ECO:0000313" key="3">
    <source>
        <dbReference type="Proteomes" id="UP000366051"/>
    </source>
</evidence>
<dbReference type="AlphaFoldDB" id="A0A5Q2N0E6"/>
<dbReference type="InterPro" id="IPR007607">
    <property type="entry name" value="BacA/B"/>
</dbReference>
<reference evidence="3" key="1">
    <citation type="submission" date="2019-11" db="EMBL/GenBank/DDBJ databases">
        <title>Genome sequence of Heliorestis convoluta strain HH, an alkaliphilic and minimalistic phototrophic bacterium from a soda lake in Egypt.</title>
        <authorList>
            <person name="Dewey E.D."/>
            <person name="Stokes L.M."/>
            <person name="Burchell B.M."/>
            <person name="Shaffer K.N."/>
            <person name="Huntington A.M."/>
            <person name="Baker J.M."/>
            <person name="Nadendla S."/>
            <person name="Giglio M.G."/>
            <person name="Touchman J.W."/>
            <person name="Blankenship R.E."/>
            <person name="Madigan M.T."/>
            <person name="Sattley W.M."/>
        </authorList>
    </citation>
    <scope>NUCLEOTIDE SEQUENCE [LARGE SCALE GENOMIC DNA]</scope>
    <source>
        <strain evidence="3">HH</strain>
    </source>
</reference>
<dbReference type="PANTHER" id="PTHR35024">
    <property type="entry name" value="HYPOTHETICAL CYTOSOLIC PROTEIN"/>
    <property type="match status" value="1"/>
</dbReference>
<dbReference type="EMBL" id="CP045875">
    <property type="protein sequence ID" value="QGG47006.1"/>
    <property type="molecule type" value="Genomic_DNA"/>
</dbReference>
<dbReference type="Proteomes" id="UP000366051">
    <property type="component" value="Chromosome"/>
</dbReference>
<organism evidence="2 3">
    <name type="scientific">Heliorestis convoluta</name>
    <dbReference type="NCBI Taxonomy" id="356322"/>
    <lineage>
        <taxon>Bacteria</taxon>
        <taxon>Bacillati</taxon>
        <taxon>Bacillota</taxon>
        <taxon>Clostridia</taxon>
        <taxon>Eubacteriales</taxon>
        <taxon>Heliobacteriaceae</taxon>
        <taxon>Heliorestis</taxon>
    </lineage>
</organism>
<dbReference type="PANTHER" id="PTHR35024:SF4">
    <property type="entry name" value="POLYMER-FORMING CYTOSKELETAL PROTEIN"/>
    <property type="match status" value="1"/>
</dbReference>
<sequence>MFGKKSNQSVQSGPNTVETVIGKDSEFKGILKATGAVRIDGSLHGEIIGNGDIIVGESGEIEASIDGRNVIIAGTVHGNITATGRLEIAATGKLYGDIYTGSLVIDEGALFQGSSKAQQPVQEKESVPAVS</sequence>
<evidence type="ECO:0000256" key="1">
    <source>
        <dbReference type="ARBA" id="ARBA00044755"/>
    </source>
</evidence>
<name>A0A5Q2N0E6_9FIRM</name>
<dbReference type="KEGG" id="hcv:FTV88_0849"/>